<sequence length="72" mass="7701">MSTSGRPAAAMAGAGATARARIRHWPPSSRGAAAARSPPAVNVRLRVYAYSCGNIKTTALRVLFCFDLRRQL</sequence>
<organism evidence="1 2">
    <name type="scientific">Brenthis ino</name>
    <name type="common">lesser marbled fritillary</name>
    <dbReference type="NCBI Taxonomy" id="405034"/>
    <lineage>
        <taxon>Eukaryota</taxon>
        <taxon>Metazoa</taxon>
        <taxon>Ecdysozoa</taxon>
        <taxon>Arthropoda</taxon>
        <taxon>Hexapoda</taxon>
        <taxon>Insecta</taxon>
        <taxon>Pterygota</taxon>
        <taxon>Neoptera</taxon>
        <taxon>Endopterygota</taxon>
        <taxon>Lepidoptera</taxon>
        <taxon>Glossata</taxon>
        <taxon>Ditrysia</taxon>
        <taxon>Papilionoidea</taxon>
        <taxon>Nymphalidae</taxon>
        <taxon>Heliconiinae</taxon>
        <taxon>Argynnini</taxon>
        <taxon>Brenthis</taxon>
    </lineage>
</organism>
<accession>A0A8J9UQX7</accession>
<proteinExistence type="predicted"/>
<keyword evidence="2" id="KW-1185">Reference proteome</keyword>
<evidence type="ECO:0000313" key="1">
    <source>
        <dbReference type="EMBL" id="CAH0724791.1"/>
    </source>
</evidence>
<feature type="non-terminal residue" evidence="1">
    <location>
        <position position="72"/>
    </location>
</feature>
<name>A0A8J9UQX7_9NEOP</name>
<dbReference type="AlphaFoldDB" id="A0A8J9UQX7"/>
<reference evidence="1" key="1">
    <citation type="submission" date="2021-12" db="EMBL/GenBank/DDBJ databases">
        <authorList>
            <person name="Martin H S."/>
        </authorList>
    </citation>
    <scope>NUCLEOTIDE SEQUENCE</scope>
</reference>
<gene>
    <name evidence="1" type="ORF">BINO364_LOCUS10453</name>
</gene>
<evidence type="ECO:0000313" key="2">
    <source>
        <dbReference type="Proteomes" id="UP000838878"/>
    </source>
</evidence>
<dbReference type="EMBL" id="OV170224">
    <property type="protein sequence ID" value="CAH0724791.1"/>
    <property type="molecule type" value="Genomic_DNA"/>
</dbReference>
<dbReference type="Proteomes" id="UP000838878">
    <property type="component" value="Chromosome 4"/>
</dbReference>
<protein>
    <submittedName>
        <fullName evidence="1">Uncharacterized protein</fullName>
    </submittedName>
</protein>